<dbReference type="EMBL" id="KZ805317">
    <property type="protein sequence ID" value="PVI05012.1"/>
    <property type="molecule type" value="Genomic_DNA"/>
</dbReference>
<accession>A0A2V1E4D5</accession>
<protein>
    <submittedName>
        <fullName evidence="1">Uncharacterized protein</fullName>
    </submittedName>
</protein>
<dbReference type="AlphaFoldDB" id="A0A2V1E4D5"/>
<gene>
    <name evidence="1" type="ORF">DM02DRAFT_689020</name>
</gene>
<evidence type="ECO:0000313" key="2">
    <source>
        <dbReference type="Proteomes" id="UP000244855"/>
    </source>
</evidence>
<name>A0A2V1E4D5_9PLEO</name>
<sequence length="201" mass="23571">MASPYTDEHYQDTTNEAVLKFGRIPRNVGQWVRKLILPFPCFSHSFIHRCGLIHSNKNPRMEFTFYCTDEFLDPRRAEGVIYYGKEGEERLPNFLDDSHRHEGLARRGHQLSWWSWSFGHVYQMAGFTVQPPSHYISDWEYQEFFVVSNKIIQDYRLAEEAEEAEIIREQRALEGNTSTSSALLDGSHFRQISQASKIKYA</sequence>
<reference evidence="1 2" key="1">
    <citation type="journal article" date="2018" name="Sci. Rep.">
        <title>Comparative genomics provides insights into the lifestyle and reveals functional heterogeneity of dark septate endophytic fungi.</title>
        <authorList>
            <person name="Knapp D.G."/>
            <person name="Nemeth J.B."/>
            <person name="Barry K."/>
            <person name="Hainaut M."/>
            <person name="Henrissat B."/>
            <person name="Johnson J."/>
            <person name="Kuo A."/>
            <person name="Lim J.H.P."/>
            <person name="Lipzen A."/>
            <person name="Nolan M."/>
            <person name="Ohm R.A."/>
            <person name="Tamas L."/>
            <person name="Grigoriev I.V."/>
            <person name="Spatafora J.W."/>
            <person name="Nagy L.G."/>
            <person name="Kovacs G.M."/>
        </authorList>
    </citation>
    <scope>NUCLEOTIDE SEQUENCE [LARGE SCALE GENOMIC DNA]</scope>
    <source>
        <strain evidence="1 2">DSE2036</strain>
    </source>
</reference>
<organism evidence="1 2">
    <name type="scientific">Periconia macrospinosa</name>
    <dbReference type="NCBI Taxonomy" id="97972"/>
    <lineage>
        <taxon>Eukaryota</taxon>
        <taxon>Fungi</taxon>
        <taxon>Dikarya</taxon>
        <taxon>Ascomycota</taxon>
        <taxon>Pezizomycotina</taxon>
        <taxon>Dothideomycetes</taxon>
        <taxon>Pleosporomycetidae</taxon>
        <taxon>Pleosporales</taxon>
        <taxon>Massarineae</taxon>
        <taxon>Periconiaceae</taxon>
        <taxon>Periconia</taxon>
    </lineage>
</organism>
<evidence type="ECO:0000313" key="1">
    <source>
        <dbReference type="EMBL" id="PVI05012.1"/>
    </source>
</evidence>
<proteinExistence type="predicted"/>
<dbReference type="Proteomes" id="UP000244855">
    <property type="component" value="Unassembled WGS sequence"/>
</dbReference>
<keyword evidence="2" id="KW-1185">Reference proteome</keyword>